<dbReference type="AlphaFoldDB" id="A0A6J1TFW1"/>
<dbReference type="OrthoDB" id="8188508at2759"/>
<proteinExistence type="predicted"/>
<protein>
    <submittedName>
        <fullName evidence="2">Uncharacterized protein LOC113216122</fullName>
    </submittedName>
</protein>
<evidence type="ECO:0000313" key="2">
    <source>
        <dbReference type="RefSeq" id="XP_026291642.1"/>
    </source>
</evidence>
<dbReference type="GeneID" id="113216122"/>
<gene>
    <name evidence="2" type="primary">LOC113216122</name>
</gene>
<keyword evidence="1" id="KW-1185">Reference proteome</keyword>
<dbReference type="RefSeq" id="XP_026291642.1">
    <property type="nucleotide sequence ID" value="XM_026435857.2"/>
</dbReference>
<organism evidence="1 2">
    <name type="scientific">Frankliniella occidentalis</name>
    <name type="common">Western flower thrips</name>
    <name type="synonym">Euthrips occidentalis</name>
    <dbReference type="NCBI Taxonomy" id="133901"/>
    <lineage>
        <taxon>Eukaryota</taxon>
        <taxon>Metazoa</taxon>
        <taxon>Ecdysozoa</taxon>
        <taxon>Arthropoda</taxon>
        <taxon>Hexapoda</taxon>
        <taxon>Insecta</taxon>
        <taxon>Pterygota</taxon>
        <taxon>Neoptera</taxon>
        <taxon>Paraneoptera</taxon>
        <taxon>Thysanoptera</taxon>
        <taxon>Terebrantia</taxon>
        <taxon>Thripoidea</taxon>
        <taxon>Thripidae</taxon>
        <taxon>Frankliniella</taxon>
    </lineage>
</organism>
<accession>A0A6J1TFW1</accession>
<dbReference type="Proteomes" id="UP000504606">
    <property type="component" value="Unplaced"/>
</dbReference>
<dbReference type="KEGG" id="foc:113216122"/>
<name>A0A6J1TFW1_FRAOC</name>
<evidence type="ECO:0000313" key="1">
    <source>
        <dbReference type="Proteomes" id="UP000504606"/>
    </source>
</evidence>
<reference evidence="2" key="1">
    <citation type="submission" date="2025-08" db="UniProtKB">
        <authorList>
            <consortium name="RefSeq"/>
        </authorList>
    </citation>
    <scope>IDENTIFICATION</scope>
    <source>
        <tissue evidence="2">Whole organism</tissue>
    </source>
</reference>
<sequence length="201" mass="23171">MPRIRRRLRPRAEDTVLVALYCTCVLVVLSPSSVSAKSKFETLVRMEALGNCPEYPDVPNRFTHSSIFPAGKTQWAKATFVFTKNYTKFTKAVARINRCENRNDPHCEPYQNWRFGDETCSLLTMKGMIWTPLFHLVPALSCNPIRAGTYRLENVTVDVERLKVINFPDKGYFKVGIEVDADKIARVVCYYFELSFMKVRI</sequence>